<dbReference type="HOGENOM" id="CLU_2867950_0_0_1"/>
<gene>
    <name evidence="2" type="ORF">TRIATDRAFT_301993</name>
</gene>
<reference evidence="2 3" key="1">
    <citation type="journal article" date="2011" name="Genome Biol.">
        <title>Comparative genome sequence analysis underscores mycoparasitism as the ancestral life style of Trichoderma.</title>
        <authorList>
            <person name="Kubicek C.P."/>
            <person name="Herrera-Estrella A."/>
            <person name="Seidl-Seiboth V."/>
            <person name="Martinez D.A."/>
            <person name="Druzhinina I.S."/>
            <person name="Thon M."/>
            <person name="Zeilinger S."/>
            <person name="Casas-Flores S."/>
            <person name="Horwitz B.A."/>
            <person name="Mukherjee P.K."/>
            <person name="Mukherjee M."/>
            <person name="Kredics L."/>
            <person name="Alcaraz L.D."/>
            <person name="Aerts A."/>
            <person name="Antal Z."/>
            <person name="Atanasova L."/>
            <person name="Cervantes-Badillo M.G."/>
            <person name="Challacombe J."/>
            <person name="Chertkov O."/>
            <person name="McCluskey K."/>
            <person name="Coulpier F."/>
            <person name="Deshpande N."/>
            <person name="von Doehren H."/>
            <person name="Ebbole D.J."/>
            <person name="Esquivel-Naranjo E.U."/>
            <person name="Fekete E."/>
            <person name="Flipphi M."/>
            <person name="Glaser F."/>
            <person name="Gomez-Rodriguez E.Y."/>
            <person name="Gruber S."/>
            <person name="Han C."/>
            <person name="Henrissat B."/>
            <person name="Hermosa R."/>
            <person name="Hernandez-Onate M."/>
            <person name="Karaffa L."/>
            <person name="Kosti I."/>
            <person name="Le Crom S."/>
            <person name="Lindquist E."/>
            <person name="Lucas S."/>
            <person name="Luebeck M."/>
            <person name="Luebeck P.S."/>
            <person name="Margeot A."/>
            <person name="Metz B."/>
            <person name="Misra M."/>
            <person name="Nevalainen H."/>
            <person name="Omann M."/>
            <person name="Packer N."/>
            <person name="Perrone G."/>
            <person name="Uresti-Rivera E.E."/>
            <person name="Salamov A."/>
            <person name="Schmoll M."/>
            <person name="Seiboth B."/>
            <person name="Shapiro H."/>
            <person name="Sukno S."/>
            <person name="Tamayo-Ramos J.A."/>
            <person name="Tisch D."/>
            <person name="Wiest A."/>
            <person name="Wilkinson H.H."/>
            <person name="Zhang M."/>
            <person name="Coutinho P.M."/>
            <person name="Kenerley C.M."/>
            <person name="Monte E."/>
            <person name="Baker S.E."/>
            <person name="Grigoriev I.V."/>
        </authorList>
    </citation>
    <scope>NUCLEOTIDE SEQUENCE [LARGE SCALE GENOMIC DNA]</scope>
    <source>
        <strain evidence="3">ATCC 20476 / IMI 206040</strain>
    </source>
</reference>
<accession>G9P689</accession>
<organism evidence="2 3">
    <name type="scientific">Hypocrea atroviridis (strain ATCC 20476 / IMI 206040)</name>
    <name type="common">Trichoderma atroviride</name>
    <dbReference type="NCBI Taxonomy" id="452589"/>
    <lineage>
        <taxon>Eukaryota</taxon>
        <taxon>Fungi</taxon>
        <taxon>Dikarya</taxon>
        <taxon>Ascomycota</taxon>
        <taxon>Pezizomycotina</taxon>
        <taxon>Sordariomycetes</taxon>
        <taxon>Hypocreomycetidae</taxon>
        <taxon>Hypocreales</taxon>
        <taxon>Hypocreaceae</taxon>
        <taxon>Trichoderma</taxon>
    </lineage>
</organism>
<feature type="region of interest" description="Disordered" evidence="1">
    <location>
        <begin position="1"/>
        <end position="33"/>
    </location>
</feature>
<evidence type="ECO:0000313" key="2">
    <source>
        <dbReference type="EMBL" id="EHK41420.1"/>
    </source>
</evidence>
<comment type="caution">
    <text evidence="2">The sequence shown here is derived from an EMBL/GenBank/DDBJ whole genome shotgun (WGS) entry which is preliminary data.</text>
</comment>
<keyword evidence="3" id="KW-1185">Reference proteome</keyword>
<protein>
    <submittedName>
        <fullName evidence="2">Uncharacterized protein</fullName>
    </submittedName>
</protein>
<evidence type="ECO:0000313" key="3">
    <source>
        <dbReference type="Proteomes" id="UP000005426"/>
    </source>
</evidence>
<evidence type="ECO:0000256" key="1">
    <source>
        <dbReference type="SAM" id="MobiDB-lite"/>
    </source>
</evidence>
<proteinExistence type="predicted"/>
<dbReference type="EMBL" id="ABDG02000027">
    <property type="protein sequence ID" value="EHK41420.1"/>
    <property type="molecule type" value="Genomic_DNA"/>
</dbReference>
<sequence>MQDVGGGKEGRGGEEEERTRKGPSPVVNWRKEQMVEPVKTMNFRMTRCQLVEKQKVKSKTASWR</sequence>
<dbReference type="AlphaFoldDB" id="G9P689"/>
<dbReference type="Proteomes" id="UP000005426">
    <property type="component" value="Unassembled WGS sequence"/>
</dbReference>
<name>G9P689_HYPAI</name>
<feature type="compositionally biased region" description="Basic and acidic residues" evidence="1">
    <location>
        <begin position="1"/>
        <end position="20"/>
    </location>
</feature>